<reference evidence="3" key="1">
    <citation type="submission" date="2020-04" db="EMBL/GenBank/DDBJ databases">
        <authorList>
            <person name="Neveu A P."/>
        </authorList>
    </citation>
    <scope>NUCLEOTIDE SEQUENCE</scope>
    <source>
        <tissue evidence="3">Whole embryo</tissue>
    </source>
</reference>
<sequence>MSSNTTAAKVSQIFVTAGEAFTKLSELTMQINTQVEAPPGSKWTDEEVEMLRNAVNTFGTDLNKISEVVKTRSMTQLKNAIKRKIYSEAGMAVTKKQPQARKRSSVNETVVTESIPAETVSFNDFTSNLEIETKRQKVTSMTNSFNAGNDSLVDVENLDEVNSSFKKIDKYISEQPAVESRTVGGVNELSVSHPPPMPPFDLVSDPS</sequence>
<accession>A0A6F9D811</accession>
<dbReference type="GO" id="GO:0016589">
    <property type="term" value="C:NURF complex"/>
    <property type="evidence" value="ECO:0007669"/>
    <property type="project" value="TreeGrafter"/>
</dbReference>
<dbReference type="CDD" id="cd00167">
    <property type="entry name" value="SANT"/>
    <property type="match status" value="1"/>
</dbReference>
<proteinExistence type="evidence at transcript level"/>
<dbReference type="InterPro" id="IPR001005">
    <property type="entry name" value="SANT/Myb"/>
</dbReference>
<dbReference type="Gene3D" id="1.10.10.60">
    <property type="entry name" value="Homeodomain-like"/>
    <property type="match status" value="1"/>
</dbReference>
<dbReference type="SMART" id="SM00717">
    <property type="entry name" value="SANT"/>
    <property type="match status" value="1"/>
</dbReference>
<dbReference type="PANTHER" id="PTHR21397">
    <property type="entry name" value="CHROMATIN COMPLEXES SUBUNIT BAP18-RELATED"/>
    <property type="match status" value="1"/>
</dbReference>
<name>A0A6F9D811_9ASCI</name>
<dbReference type="PANTHER" id="PTHR21397:SF2">
    <property type="entry name" value="CHROMATIN COMPLEXES SUBUNIT BAP18"/>
    <property type="match status" value="1"/>
</dbReference>
<dbReference type="EMBL" id="LR783266">
    <property type="protein sequence ID" value="CAB3225069.1"/>
    <property type="molecule type" value="mRNA"/>
</dbReference>
<dbReference type="Pfam" id="PF00249">
    <property type="entry name" value="Myb_DNA-binding"/>
    <property type="match status" value="1"/>
</dbReference>
<organism evidence="3">
    <name type="scientific">Phallusia mammillata</name>
    <dbReference type="NCBI Taxonomy" id="59560"/>
    <lineage>
        <taxon>Eukaryota</taxon>
        <taxon>Metazoa</taxon>
        <taxon>Chordata</taxon>
        <taxon>Tunicata</taxon>
        <taxon>Ascidiacea</taxon>
        <taxon>Phlebobranchia</taxon>
        <taxon>Ascidiidae</taxon>
        <taxon>Phallusia</taxon>
    </lineage>
</organism>
<evidence type="ECO:0000313" key="3">
    <source>
        <dbReference type="EMBL" id="CAB3225069.1"/>
    </source>
</evidence>
<feature type="region of interest" description="Disordered" evidence="1">
    <location>
        <begin position="183"/>
        <end position="207"/>
    </location>
</feature>
<feature type="domain" description="Myb-like" evidence="2">
    <location>
        <begin position="39"/>
        <end position="87"/>
    </location>
</feature>
<evidence type="ECO:0000259" key="2">
    <source>
        <dbReference type="SMART" id="SM00717"/>
    </source>
</evidence>
<evidence type="ECO:0000256" key="1">
    <source>
        <dbReference type="SAM" id="MobiDB-lite"/>
    </source>
</evidence>
<dbReference type="SUPFAM" id="SSF46689">
    <property type="entry name" value="Homeodomain-like"/>
    <property type="match status" value="1"/>
</dbReference>
<dbReference type="InterPro" id="IPR009057">
    <property type="entry name" value="Homeodomain-like_sf"/>
</dbReference>
<dbReference type="AlphaFoldDB" id="A0A6F9D811"/>
<dbReference type="GO" id="GO:0071339">
    <property type="term" value="C:MLL1 complex"/>
    <property type="evidence" value="ECO:0007669"/>
    <property type="project" value="TreeGrafter"/>
</dbReference>
<protein>
    <submittedName>
        <fullName evidence="3">Chromatin complexes subunit BAP18</fullName>
    </submittedName>
</protein>
<gene>
    <name evidence="3" type="primary">Bap18</name>
</gene>